<feature type="domain" description="KIB1-4 beta-propeller" evidence="1">
    <location>
        <begin position="27"/>
        <end position="138"/>
    </location>
</feature>
<protein>
    <recommendedName>
        <fullName evidence="1">KIB1-4 beta-propeller domain-containing protein</fullName>
    </recommendedName>
</protein>
<organism evidence="2 3">
    <name type="scientific">Solanum bulbocastanum</name>
    <name type="common">Wild potato</name>
    <dbReference type="NCBI Taxonomy" id="147425"/>
    <lineage>
        <taxon>Eukaryota</taxon>
        <taxon>Viridiplantae</taxon>
        <taxon>Streptophyta</taxon>
        <taxon>Embryophyta</taxon>
        <taxon>Tracheophyta</taxon>
        <taxon>Spermatophyta</taxon>
        <taxon>Magnoliopsida</taxon>
        <taxon>eudicotyledons</taxon>
        <taxon>Gunneridae</taxon>
        <taxon>Pentapetalae</taxon>
        <taxon>asterids</taxon>
        <taxon>lamiids</taxon>
        <taxon>Solanales</taxon>
        <taxon>Solanaceae</taxon>
        <taxon>Solanoideae</taxon>
        <taxon>Solaneae</taxon>
        <taxon>Solanum</taxon>
    </lineage>
</organism>
<evidence type="ECO:0000259" key="1">
    <source>
        <dbReference type="Pfam" id="PF03478"/>
    </source>
</evidence>
<dbReference type="Proteomes" id="UP001371456">
    <property type="component" value="Unassembled WGS sequence"/>
</dbReference>
<evidence type="ECO:0000313" key="3">
    <source>
        <dbReference type="Proteomes" id="UP001371456"/>
    </source>
</evidence>
<evidence type="ECO:0000313" key="2">
    <source>
        <dbReference type="EMBL" id="KAK6788753.1"/>
    </source>
</evidence>
<comment type="caution">
    <text evidence="2">The sequence shown here is derived from an EMBL/GenBank/DDBJ whole genome shotgun (WGS) entry which is preliminary data.</text>
</comment>
<keyword evidence="3" id="KW-1185">Reference proteome</keyword>
<dbReference type="InterPro" id="IPR005174">
    <property type="entry name" value="KIB1-4_b-propeller"/>
</dbReference>
<reference evidence="2 3" key="1">
    <citation type="submission" date="2024-02" db="EMBL/GenBank/DDBJ databases">
        <title>de novo genome assembly of Solanum bulbocastanum strain 11H21.</title>
        <authorList>
            <person name="Hosaka A.J."/>
        </authorList>
    </citation>
    <scope>NUCLEOTIDE SEQUENCE [LARGE SCALE GENOMIC DNA]</scope>
    <source>
        <tissue evidence="2">Young leaves</tissue>
    </source>
</reference>
<proteinExistence type="predicted"/>
<sequence>MVVAEVACPVPLLMLAEKPGKEESREFFDLIKGVTYTMNFPELVGKRCLGVGIPGWIFTADLKGNMNLFHLNSRCLIELPHMNTLENFDYDYHIEFEYYVEKALLSFDPHTNDGYILMINQGVPRSLAYWKPGNTGFITGLF</sequence>
<gene>
    <name evidence="2" type="ORF">RDI58_012551</name>
</gene>
<accession>A0AAN8TQ04</accession>
<name>A0AAN8TQ04_SOLBU</name>
<dbReference type="Pfam" id="PF03478">
    <property type="entry name" value="Beta-prop_KIB1-4"/>
    <property type="match status" value="1"/>
</dbReference>
<dbReference type="AlphaFoldDB" id="A0AAN8TQ04"/>
<dbReference type="EMBL" id="JBANQN010000005">
    <property type="protein sequence ID" value="KAK6788753.1"/>
    <property type="molecule type" value="Genomic_DNA"/>
</dbReference>